<keyword evidence="13" id="KW-1185">Reference proteome</keyword>
<dbReference type="Pfam" id="PF00069">
    <property type="entry name" value="Pkinase"/>
    <property type="match status" value="1"/>
</dbReference>
<gene>
    <name evidence="12" type="ORF">JD844_003918</name>
</gene>
<name>A0ABQ7TLP0_PHRPL</name>
<protein>
    <recommendedName>
        <fullName evidence="2">non-specific serine/threonine protein kinase</fullName>
        <ecNumber evidence="2">2.7.11.1</ecNumber>
    </recommendedName>
</protein>
<keyword evidence="6" id="KW-0418">Kinase</keyword>
<reference evidence="12 13" key="1">
    <citation type="journal article" date="2022" name="Gigascience">
        <title>A chromosome-level genome assembly and annotation of the desert horned lizard, Phrynosoma platyrhinos, provides insight into chromosomal rearrangements among reptiles.</title>
        <authorList>
            <person name="Koochekian N."/>
            <person name="Ascanio A."/>
            <person name="Farleigh K."/>
            <person name="Card D.C."/>
            <person name="Schield D.R."/>
            <person name="Castoe T.A."/>
            <person name="Jezkova T."/>
        </authorList>
    </citation>
    <scope>NUCLEOTIDE SEQUENCE [LARGE SCALE GENOMIC DNA]</scope>
    <source>
        <strain evidence="12">NK-2021</strain>
    </source>
</reference>
<dbReference type="InterPro" id="IPR008271">
    <property type="entry name" value="Ser/Thr_kinase_AS"/>
</dbReference>
<dbReference type="InterPro" id="IPR000719">
    <property type="entry name" value="Prot_kinase_dom"/>
</dbReference>
<keyword evidence="7" id="KW-0067">ATP-binding</keyword>
<evidence type="ECO:0000256" key="9">
    <source>
        <dbReference type="ARBA" id="ARBA00048679"/>
    </source>
</evidence>
<feature type="compositionally biased region" description="Basic and acidic residues" evidence="10">
    <location>
        <begin position="333"/>
        <end position="346"/>
    </location>
</feature>
<keyword evidence="4" id="KW-0808">Transferase</keyword>
<evidence type="ECO:0000313" key="13">
    <source>
        <dbReference type="Proteomes" id="UP000826234"/>
    </source>
</evidence>
<dbReference type="InterPro" id="IPR051131">
    <property type="entry name" value="NEK_Ser/Thr_kinase_NIMA"/>
</dbReference>
<comment type="catalytic activity">
    <reaction evidence="9">
        <text>L-seryl-[protein] + ATP = O-phospho-L-seryl-[protein] + ADP + H(+)</text>
        <dbReference type="Rhea" id="RHEA:17989"/>
        <dbReference type="Rhea" id="RHEA-COMP:9863"/>
        <dbReference type="Rhea" id="RHEA-COMP:11604"/>
        <dbReference type="ChEBI" id="CHEBI:15378"/>
        <dbReference type="ChEBI" id="CHEBI:29999"/>
        <dbReference type="ChEBI" id="CHEBI:30616"/>
        <dbReference type="ChEBI" id="CHEBI:83421"/>
        <dbReference type="ChEBI" id="CHEBI:456216"/>
        <dbReference type="EC" id="2.7.11.1"/>
    </reaction>
</comment>
<evidence type="ECO:0000256" key="8">
    <source>
        <dbReference type="ARBA" id="ARBA00047899"/>
    </source>
</evidence>
<dbReference type="EMBL" id="JAIPUX010000415">
    <property type="protein sequence ID" value="KAH0630735.1"/>
    <property type="molecule type" value="Genomic_DNA"/>
</dbReference>
<dbReference type="InterPro" id="IPR011009">
    <property type="entry name" value="Kinase-like_dom_sf"/>
</dbReference>
<feature type="compositionally biased region" description="Polar residues" evidence="10">
    <location>
        <begin position="242"/>
        <end position="254"/>
    </location>
</feature>
<evidence type="ECO:0000256" key="10">
    <source>
        <dbReference type="SAM" id="MobiDB-lite"/>
    </source>
</evidence>
<accession>A0ABQ7TLP0</accession>
<evidence type="ECO:0000256" key="1">
    <source>
        <dbReference type="ARBA" id="ARBA00010886"/>
    </source>
</evidence>
<feature type="compositionally biased region" description="Acidic residues" evidence="10">
    <location>
        <begin position="304"/>
        <end position="314"/>
    </location>
</feature>
<feature type="compositionally biased region" description="Acidic residues" evidence="10">
    <location>
        <begin position="323"/>
        <end position="332"/>
    </location>
</feature>
<comment type="similarity">
    <text evidence="1">Belongs to the protein kinase superfamily. NEK Ser/Thr protein kinase family. NIMA subfamily.</text>
</comment>
<evidence type="ECO:0000313" key="12">
    <source>
        <dbReference type="EMBL" id="KAH0630735.1"/>
    </source>
</evidence>
<dbReference type="PANTHER" id="PTHR44899">
    <property type="entry name" value="CAMK FAMILY PROTEIN KINASE"/>
    <property type="match status" value="1"/>
</dbReference>
<comment type="catalytic activity">
    <reaction evidence="8">
        <text>L-threonyl-[protein] + ATP = O-phospho-L-threonyl-[protein] + ADP + H(+)</text>
        <dbReference type="Rhea" id="RHEA:46608"/>
        <dbReference type="Rhea" id="RHEA-COMP:11060"/>
        <dbReference type="Rhea" id="RHEA-COMP:11605"/>
        <dbReference type="ChEBI" id="CHEBI:15378"/>
        <dbReference type="ChEBI" id="CHEBI:30013"/>
        <dbReference type="ChEBI" id="CHEBI:30616"/>
        <dbReference type="ChEBI" id="CHEBI:61977"/>
        <dbReference type="ChEBI" id="CHEBI:456216"/>
        <dbReference type="EC" id="2.7.11.1"/>
    </reaction>
</comment>
<dbReference type="PROSITE" id="PS50011">
    <property type="entry name" value="PROTEIN_KINASE_DOM"/>
    <property type="match status" value="1"/>
</dbReference>
<dbReference type="Gene3D" id="1.10.510.10">
    <property type="entry name" value="Transferase(Phosphotransferase) domain 1"/>
    <property type="match status" value="1"/>
</dbReference>
<feature type="region of interest" description="Disordered" evidence="10">
    <location>
        <begin position="298"/>
        <end position="346"/>
    </location>
</feature>
<dbReference type="PANTHER" id="PTHR44899:SF3">
    <property type="entry name" value="SERINE_THREONINE-PROTEIN KINASE NEK1"/>
    <property type="match status" value="1"/>
</dbReference>
<organism evidence="12 13">
    <name type="scientific">Phrynosoma platyrhinos</name>
    <name type="common">Desert horned lizard</name>
    <dbReference type="NCBI Taxonomy" id="52577"/>
    <lineage>
        <taxon>Eukaryota</taxon>
        <taxon>Metazoa</taxon>
        <taxon>Chordata</taxon>
        <taxon>Craniata</taxon>
        <taxon>Vertebrata</taxon>
        <taxon>Euteleostomi</taxon>
        <taxon>Lepidosauria</taxon>
        <taxon>Squamata</taxon>
        <taxon>Bifurcata</taxon>
        <taxon>Unidentata</taxon>
        <taxon>Episquamata</taxon>
        <taxon>Toxicofera</taxon>
        <taxon>Iguania</taxon>
        <taxon>Phrynosomatidae</taxon>
        <taxon>Phrynosomatinae</taxon>
        <taxon>Phrynosoma</taxon>
    </lineage>
</organism>
<comment type="caution">
    <text evidence="12">The sequence shown here is derived from an EMBL/GenBank/DDBJ whole genome shotgun (WGS) entry which is preliminary data.</text>
</comment>
<dbReference type="EC" id="2.7.11.1" evidence="2"/>
<sequence>MAASGGAKGGSHVFIVQEYCDGGSLEEHIRGQSSGTHFPEGTVMRWFVQLAMAVQYIHALKILHRDIKSSNVFLTQARILKLGDFGISKVMDDTADLASTFVGTPYYLSPELCEDLPYSSKADIWALGCVLFEMCALRPPFQALSLLGLFGKIVKGHHGPIPKCYSIPLHGLIHAILQKDPGERPCATAILAFPYVQEHLNRFICQQGMPLPKKPQPEIFQDGDGSGLTWPPGPHPVGRVDSQPSALDPLSSQLQHHDQEETWSISTSGSHYSADFEDTGTSFASCSSEEDMAFCTQTTTGSLTEEEEEEEEETASGLTSYPDDFEESERDPEEPPHDCDHGSELDHTMNAVGRMPSSPLRAIQECRDEEASCGSDNGSFISKDSEVPSELGLCLDDWERLEDCCLLHHLNLESSEGEA</sequence>
<keyword evidence="5" id="KW-0547">Nucleotide-binding</keyword>
<dbReference type="SMART" id="SM00220">
    <property type="entry name" value="S_TKc"/>
    <property type="match status" value="1"/>
</dbReference>
<evidence type="ECO:0000259" key="11">
    <source>
        <dbReference type="PROSITE" id="PS50011"/>
    </source>
</evidence>
<evidence type="ECO:0000256" key="6">
    <source>
        <dbReference type="ARBA" id="ARBA00022777"/>
    </source>
</evidence>
<dbReference type="SUPFAM" id="SSF56112">
    <property type="entry name" value="Protein kinase-like (PK-like)"/>
    <property type="match status" value="1"/>
</dbReference>
<feature type="domain" description="Protein kinase" evidence="11">
    <location>
        <begin position="1"/>
        <end position="196"/>
    </location>
</feature>
<evidence type="ECO:0000256" key="5">
    <source>
        <dbReference type="ARBA" id="ARBA00022741"/>
    </source>
</evidence>
<evidence type="ECO:0000256" key="4">
    <source>
        <dbReference type="ARBA" id="ARBA00022679"/>
    </source>
</evidence>
<keyword evidence="3" id="KW-0723">Serine/threonine-protein kinase</keyword>
<evidence type="ECO:0000256" key="2">
    <source>
        <dbReference type="ARBA" id="ARBA00012513"/>
    </source>
</evidence>
<dbReference type="Proteomes" id="UP000826234">
    <property type="component" value="Unassembled WGS sequence"/>
</dbReference>
<proteinExistence type="inferred from homology"/>
<evidence type="ECO:0000256" key="3">
    <source>
        <dbReference type="ARBA" id="ARBA00022527"/>
    </source>
</evidence>
<evidence type="ECO:0000256" key="7">
    <source>
        <dbReference type="ARBA" id="ARBA00022840"/>
    </source>
</evidence>
<feature type="region of interest" description="Disordered" evidence="10">
    <location>
        <begin position="214"/>
        <end position="269"/>
    </location>
</feature>
<dbReference type="PROSITE" id="PS00108">
    <property type="entry name" value="PROTEIN_KINASE_ST"/>
    <property type="match status" value="1"/>
</dbReference>